<dbReference type="PRINTS" id="PR00625">
    <property type="entry name" value="JDOMAIN"/>
</dbReference>
<reference evidence="3" key="1">
    <citation type="submission" date="2016-06" db="EMBL/GenBank/DDBJ databases">
        <title>Parallel loss of symbiosis genes in relatives of nitrogen-fixing non-legume Parasponia.</title>
        <authorList>
            <person name="Van Velzen R."/>
            <person name="Holmer R."/>
            <person name="Bu F."/>
            <person name="Rutten L."/>
            <person name="Van Zeijl A."/>
            <person name="Liu W."/>
            <person name="Santuari L."/>
            <person name="Cao Q."/>
            <person name="Sharma T."/>
            <person name="Shen D."/>
            <person name="Roswanjaya Y."/>
            <person name="Wardhani T."/>
            <person name="Kalhor M.S."/>
            <person name="Jansen J."/>
            <person name="Van den Hoogen J."/>
            <person name="Gungor B."/>
            <person name="Hartog M."/>
            <person name="Hontelez J."/>
            <person name="Verver J."/>
            <person name="Yang W.-C."/>
            <person name="Schijlen E."/>
            <person name="Repin R."/>
            <person name="Schilthuizen M."/>
            <person name="Schranz E."/>
            <person name="Heidstra R."/>
            <person name="Miyata K."/>
            <person name="Fedorova E."/>
            <person name="Kohlen W."/>
            <person name="Bisseling T."/>
            <person name="Smit S."/>
            <person name="Geurts R."/>
        </authorList>
    </citation>
    <scope>NUCLEOTIDE SEQUENCE [LARGE SCALE GENOMIC DNA]</scope>
    <source>
        <strain evidence="3">cv. WU1-14</strain>
    </source>
</reference>
<gene>
    <name evidence="2" type="ORF">PanWU01x14_107520</name>
</gene>
<dbReference type="SUPFAM" id="SSF46565">
    <property type="entry name" value="Chaperone J-domain"/>
    <property type="match status" value="1"/>
</dbReference>
<dbReference type="PANTHER" id="PTHR45286">
    <property type="entry name" value="CHAPERONE DNAJ-DOMAIN SUPERFAMILY PROTEIN"/>
    <property type="match status" value="1"/>
</dbReference>
<dbReference type="InterPro" id="IPR018253">
    <property type="entry name" value="DnaJ_domain_CS"/>
</dbReference>
<dbReference type="PROSITE" id="PS50076">
    <property type="entry name" value="DNAJ_2"/>
    <property type="match status" value="1"/>
</dbReference>
<protein>
    <submittedName>
        <fullName evidence="2">Terminal organelle assembly protein</fullName>
    </submittedName>
</protein>
<name>A0A2P5D0G1_PARAD</name>
<dbReference type="Proteomes" id="UP000237105">
    <property type="component" value="Unassembled WGS sequence"/>
</dbReference>
<dbReference type="AlphaFoldDB" id="A0A2P5D0G1"/>
<dbReference type="OrthoDB" id="445556at2759"/>
<proteinExistence type="predicted"/>
<evidence type="ECO:0000313" key="2">
    <source>
        <dbReference type="EMBL" id="PON66715.1"/>
    </source>
</evidence>
<feature type="domain" description="J" evidence="1">
    <location>
        <begin position="60"/>
        <end position="127"/>
    </location>
</feature>
<dbReference type="Pfam" id="PF00226">
    <property type="entry name" value="DnaJ"/>
    <property type="match status" value="1"/>
</dbReference>
<dbReference type="InterPro" id="IPR036869">
    <property type="entry name" value="J_dom_sf"/>
</dbReference>
<dbReference type="PROSITE" id="PS00636">
    <property type="entry name" value="DNAJ_1"/>
    <property type="match status" value="1"/>
</dbReference>
<sequence>MTGGAIFAGANRPRWISVVLIQPNGSSSKHRLLRLFYPSCRAQWFSSGAESAGSEFSGQNAYELLGVSETSSFAEIKASFRKLAKETHPDLAESKTDSDSSRRFVQILAAYEILSDSEKRAHYDMYLISQRKLVVKQSGEGATFYRYAYESHITYKQMEVVEWLKWYRAAIKDILSEKKVVVGTGYFDVLERDFYSAIHAAYYGPEIESMDFLPDCFEAEERSVFETQEVLHLVSGRDLFGMVCLVNKFPELSFSGKKKLHSSTSFDMGICQSGENVSISMTFDGTSDFENSHLQAWTVEDDKLHAYTSLELHLYGRVVAVATRVPPKGYCNGIKNEENQDHIHVFLNPYECSEKICKEFIRDSFTGDAVGSRIPLGTITGLGTSADEGSCSVYNSSGTKTHVIMKHRTLLVKHMHWYGLEEEVSVCECRCSRARLPPSKRLSCSRLFKLAYGYRFWLFEPRCGMHDIGGWYVETFGRDKKGRTIPSQRYWDGLNPNEQFEKRLHPAMYILALAYRTLDLEGAKIRKRTARDVIERNVYRILSWCKKLV</sequence>
<evidence type="ECO:0000259" key="1">
    <source>
        <dbReference type="PROSITE" id="PS50076"/>
    </source>
</evidence>
<dbReference type="CDD" id="cd06257">
    <property type="entry name" value="DnaJ"/>
    <property type="match status" value="1"/>
</dbReference>
<accession>A0A2P5D0G1</accession>
<keyword evidence="3" id="KW-1185">Reference proteome</keyword>
<evidence type="ECO:0000313" key="3">
    <source>
        <dbReference type="Proteomes" id="UP000237105"/>
    </source>
</evidence>
<dbReference type="PANTHER" id="PTHR45286:SF1">
    <property type="entry name" value="CHAPERONE DNAJ-DOMAIN SUPERFAMILY PROTEIN"/>
    <property type="match status" value="1"/>
</dbReference>
<dbReference type="Gene3D" id="1.10.287.110">
    <property type="entry name" value="DnaJ domain"/>
    <property type="match status" value="1"/>
</dbReference>
<dbReference type="EMBL" id="JXTB01000077">
    <property type="protein sequence ID" value="PON66715.1"/>
    <property type="molecule type" value="Genomic_DNA"/>
</dbReference>
<dbReference type="STRING" id="3476.A0A2P5D0G1"/>
<dbReference type="SMART" id="SM00271">
    <property type="entry name" value="DnaJ"/>
    <property type="match status" value="1"/>
</dbReference>
<organism evidence="2 3">
    <name type="scientific">Parasponia andersonii</name>
    <name type="common">Sponia andersonii</name>
    <dbReference type="NCBI Taxonomy" id="3476"/>
    <lineage>
        <taxon>Eukaryota</taxon>
        <taxon>Viridiplantae</taxon>
        <taxon>Streptophyta</taxon>
        <taxon>Embryophyta</taxon>
        <taxon>Tracheophyta</taxon>
        <taxon>Spermatophyta</taxon>
        <taxon>Magnoliopsida</taxon>
        <taxon>eudicotyledons</taxon>
        <taxon>Gunneridae</taxon>
        <taxon>Pentapetalae</taxon>
        <taxon>rosids</taxon>
        <taxon>fabids</taxon>
        <taxon>Rosales</taxon>
        <taxon>Cannabaceae</taxon>
        <taxon>Parasponia</taxon>
    </lineage>
</organism>
<dbReference type="InterPro" id="IPR001623">
    <property type="entry name" value="DnaJ_domain"/>
</dbReference>
<comment type="caution">
    <text evidence="2">The sequence shown here is derived from an EMBL/GenBank/DDBJ whole genome shotgun (WGS) entry which is preliminary data.</text>
</comment>